<proteinExistence type="predicted"/>
<evidence type="ECO:0008006" key="4">
    <source>
        <dbReference type="Google" id="ProtNLM"/>
    </source>
</evidence>
<reference evidence="2 3" key="1">
    <citation type="submission" date="2020-08" db="EMBL/GenBank/DDBJ databases">
        <title>A Genomic Blueprint of the Chicken Gut Microbiome.</title>
        <authorList>
            <person name="Gilroy R."/>
            <person name="Ravi A."/>
            <person name="Getino M."/>
            <person name="Pursley I."/>
            <person name="Horton D.L."/>
            <person name="Alikhan N.-F."/>
            <person name="Baker D."/>
            <person name="Gharbi K."/>
            <person name="Hall N."/>
            <person name="Watson M."/>
            <person name="Adriaenssens E.M."/>
            <person name="Foster-Nyarko E."/>
            <person name="Jarju S."/>
            <person name="Secka A."/>
            <person name="Antonio M."/>
            <person name="Oren A."/>
            <person name="Chaudhuri R."/>
            <person name="La Ragione R.M."/>
            <person name="Hildebrand F."/>
            <person name="Pallen M.J."/>
        </authorList>
    </citation>
    <scope>NUCLEOTIDE SEQUENCE [LARGE SCALE GENOMIC DNA]</scope>
    <source>
        <strain evidence="2 3">Sa2CUA1</strain>
    </source>
</reference>
<name>A0ABR8UP13_9MICC</name>
<evidence type="ECO:0000313" key="2">
    <source>
        <dbReference type="EMBL" id="MBD7994273.1"/>
    </source>
</evidence>
<evidence type="ECO:0000256" key="1">
    <source>
        <dbReference type="SAM" id="MobiDB-lite"/>
    </source>
</evidence>
<protein>
    <recommendedName>
        <fullName evidence="4">AbiEi antitoxin C-terminal domain-containing protein</fullName>
    </recommendedName>
</protein>
<sequence length="265" mass="27731">MSLPSPSPGSIPEVTSTGGAIFHPGGLFSAEELQGMCRDLLVTRVYGSTYVRWDVRPGPLARALAAHHHLPAALRGRYVFGRLTAAWIYGCAPPARLLTLLADSRRRSTSLPPFSGAVLHQVMLGPADRLDLGGVPVTQPLRTAVDVALHVPPAEAADVLLLMSREPGLNAPLHYVRTLLRSGHRVPGTRRALEAVELAEAAAAESQGPESEKAEAVPDGSGAASAGQASTGTGSCRAYKVPETQDGEVPDTQGGEVPDRPAILP</sequence>
<feature type="region of interest" description="Disordered" evidence="1">
    <location>
        <begin position="201"/>
        <end position="265"/>
    </location>
</feature>
<evidence type="ECO:0000313" key="3">
    <source>
        <dbReference type="Proteomes" id="UP000609874"/>
    </source>
</evidence>
<dbReference type="Proteomes" id="UP000609874">
    <property type="component" value="Unassembled WGS sequence"/>
</dbReference>
<feature type="compositionally biased region" description="Low complexity" evidence="1">
    <location>
        <begin position="220"/>
        <end position="235"/>
    </location>
</feature>
<gene>
    <name evidence="2" type="ORF">H9639_03050</name>
</gene>
<keyword evidence="3" id="KW-1185">Reference proteome</keyword>
<accession>A0ABR8UP13</accession>
<dbReference type="RefSeq" id="WP_191806626.1">
    <property type="nucleotide sequence ID" value="NZ_JACSQD010000001.1"/>
</dbReference>
<dbReference type="EMBL" id="JACSQD010000001">
    <property type="protein sequence ID" value="MBD7994273.1"/>
    <property type="molecule type" value="Genomic_DNA"/>
</dbReference>
<comment type="caution">
    <text evidence="2">The sequence shown here is derived from an EMBL/GenBank/DDBJ whole genome shotgun (WGS) entry which is preliminary data.</text>
</comment>
<organism evidence="2 3">
    <name type="scientific">Arthrobacter gallicola</name>
    <dbReference type="NCBI Taxonomy" id="2762225"/>
    <lineage>
        <taxon>Bacteria</taxon>
        <taxon>Bacillati</taxon>
        <taxon>Actinomycetota</taxon>
        <taxon>Actinomycetes</taxon>
        <taxon>Micrococcales</taxon>
        <taxon>Micrococcaceae</taxon>
        <taxon>Arthrobacter</taxon>
    </lineage>
</organism>